<dbReference type="GO" id="GO:0008270">
    <property type="term" value="F:zinc ion binding"/>
    <property type="evidence" value="ECO:0007669"/>
    <property type="project" value="UniProtKB-KW"/>
</dbReference>
<keyword evidence="2 4" id="KW-0863">Zinc-finger</keyword>
<feature type="compositionally biased region" description="Low complexity" evidence="5">
    <location>
        <begin position="656"/>
        <end position="685"/>
    </location>
</feature>
<feature type="compositionally biased region" description="Low complexity" evidence="5">
    <location>
        <begin position="538"/>
        <end position="550"/>
    </location>
</feature>
<feature type="zinc finger region" description="TRAF-type" evidence="4">
    <location>
        <begin position="364"/>
        <end position="410"/>
    </location>
</feature>
<feature type="region of interest" description="Disordered" evidence="5">
    <location>
        <begin position="460"/>
        <end position="500"/>
    </location>
</feature>
<feature type="region of interest" description="Disordered" evidence="5">
    <location>
        <begin position="640"/>
        <end position="724"/>
    </location>
</feature>
<keyword evidence="1 4" id="KW-0479">Metal-binding</keyword>
<feature type="domain" description="RING-type" evidence="6">
    <location>
        <begin position="223"/>
        <end position="261"/>
    </location>
</feature>
<dbReference type="SMART" id="SM00184">
    <property type="entry name" value="RING"/>
    <property type="match status" value="1"/>
</dbReference>
<dbReference type="InterPro" id="IPR013083">
    <property type="entry name" value="Znf_RING/FYVE/PHD"/>
</dbReference>
<dbReference type="PROSITE" id="PS50145">
    <property type="entry name" value="ZF_TRAF"/>
    <property type="match status" value="1"/>
</dbReference>
<keyword evidence="3 4" id="KW-0862">Zinc</keyword>
<evidence type="ECO:0000256" key="1">
    <source>
        <dbReference type="ARBA" id="ARBA00022723"/>
    </source>
</evidence>
<feature type="compositionally biased region" description="Pro residues" evidence="5">
    <location>
        <begin position="686"/>
        <end position="697"/>
    </location>
</feature>
<dbReference type="PROSITE" id="PS50089">
    <property type="entry name" value="ZF_RING_2"/>
    <property type="match status" value="1"/>
</dbReference>
<evidence type="ECO:0000313" key="8">
    <source>
        <dbReference type="EMBL" id="EPE07693.1"/>
    </source>
</evidence>
<gene>
    <name evidence="8" type="ORF">F503_00415</name>
</gene>
<feature type="compositionally biased region" description="Basic residues" evidence="5">
    <location>
        <begin position="86"/>
        <end position="101"/>
    </location>
</feature>
<feature type="region of interest" description="Disordered" evidence="5">
    <location>
        <begin position="1"/>
        <end position="105"/>
    </location>
</feature>
<evidence type="ECO:0000256" key="3">
    <source>
        <dbReference type="ARBA" id="ARBA00022833"/>
    </source>
</evidence>
<accession>S3CMH8</accession>
<dbReference type="HOGENOM" id="CLU_019709_1_0_1"/>
<feature type="compositionally biased region" description="Low complexity" evidence="5">
    <location>
        <begin position="113"/>
        <end position="128"/>
    </location>
</feature>
<dbReference type="Gene3D" id="3.30.40.10">
    <property type="entry name" value="Zinc/RING finger domain, C3HC4 (zinc finger)"/>
    <property type="match status" value="2"/>
</dbReference>
<feature type="region of interest" description="Disordered" evidence="5">
    <location>
        <begin position="538"/>
        <end position="562"/>
    </location>
</feature>
<dbReference type="VEuPathDB" id="FungiDB:F503_00415"/>
<dbReference type="EMBL" id="KE148150">
    <property type="protein sequence ID" value="EPE07693.1"/>
    <property type="molecule type" value="Genomic_DNA"/>
</dbReference>
<proteinExistence type="predicted"/>
<sequence length="724" mass="79802">MPPPNTPEEFFEEEYRQRRNSAVAHAARRQHFNLSPHDEDDAEDEFDIDFGVHLSGSQNEAAEGQQPAPSHHLRRRTSLEQSQTHSHSRTSSRSHSPHRARNQRDLALTRSISPSTAGPATATAHPQTQNGTHATQPIQLAIPNGFFLEHDVVEDFGRQNDIDETPTHTPGEAGQPLAHANADGLEDAAGEGEVPRRKTRVKIQKMDWGALEYVNPYDENLDCPICRSPLVKPHITTCFHIFCYKCLCKSLEHGNRCPIDRNPLQLFNTSRGRFPACPAPPIISNQLDNLQVRCPNRRCDHISARSLIEHHYKKECPFTKIVCPDPSCDKFVTRRESEDGSCLHKAVDCVYCSKLVELADLDDHYDNDCNQKELMCEHCLAAIPRHRHGAHVADCAERRLECKYKPSGCTFSSRKKDYGDHDRTCLYGMFMRLDRACRTDIGGLSTVVQDSQDRVRKLEDQLCSSQPASEGQPREQPLPMPVFTPLLENTTSDMGAGESLPLIGPLNAGDEAGAALRPSVPPSGGVWLSTDAQPAAASADASRALSAGSAESTTNAANGEDDDDRMDRIMAYIDVFDAKVENLERYLGEVDARQAQLFMNELSPLRDQMLEMHNTMCHMGMHVRWLMETFKQTAKRSVGLRTGVTPGTPGGDEDGSVPAATGAGASPSGAASPVATSSPNQRPPSASIPPRPGPSFPPSSLRGPPGRMNLPMRRMPDRENPPRL</sequence>
<evidence type="ECO:0000256" key="5">
    <source>
        <dbReference type="SAM" id="MobiDB-lite"/>
    </source>
</evidence>
<name>S3CMH8_OPHP1</name>
<dbReference type="PROSITE" id="PS00518">
    <property type="entry name" value="ZF_RING_1"/>
    <property type="match status" value="1"/>
</dbReference>
<reference evidence="8 9" key="1">
    <citation type="journal article" date="2013" name="BMC Genomics">
        <title>The genome and transcriptome of the pine saprophyte Ophiostoma piceae, and a comparison with the bark beetle-associated pine pathogen Grosmannia clavigera.</title>
        <authorList>
            <person name="Haridas S."/>
            <person name="Wang Y."/>
            <person name="Lim L."/>
            <person name="Massoumi Alamouti S."/>
            <person name="Jackman S."/>
            <person name="Docking R."/>
            <person name="Robertson G."/>
            <person name="Birol I."/>
            <person name="Bohlmann J."/>
            <person name="Breuil C."/>
        </authorList>
    </citation>
    <scope>NUCLEOTIDE SEQUENCE [LARGE SCALE GENOMIC DNA]</scope>
    <source>
        <strain evidence="8 9">UAMH 11346</strain>
    </source>
</reference>
<evidence type="ECO:0000256" key="2">
    <source>
        <dbReference type="ARBA" id="ARBA00022771"/>
    </source>
</evidence>
<dbReference type="eggNOG" id="KOG0297">
    <property type="taxonomic scope" value="Eukaryota"/>
</dbReference>
<dbReference type="PANTHER" id="PTHR10131:SF94">
    <property type="entry name" value="TNF RECEPTOR-ASSOCIATED FACTOR 4"/>
    <property type="match status" value="1"/>
</dbReference>
<feature type="compositionally biased region" description="Low complexity" evidence="5">
    <location>
        <begin position="698"/>
        <end position="707"/>
    </location>
</feature>
<dbReference type="Proteomes" id="UP000016923">
    <property type="component" value="Unassembled WGS sequence"/>
</dbReference>
<dbReference type="PANTHER" id="PTHR10131">
    <property type="entry name" value="TNF RECEPTOR ASSOCIATED FACTOR"/>
    <property type="match status" value="1"/>
</dbReference>
<dbReference type="InterPro" id="IPR001841">
    <property type="entry name" value="Znf_RING"/>
</dbReference>
<keyword evidence="9" id="KW-1185">Reference proteome</keyword>
<evidence type="ECO:0000256" key="4">
    <source>
        <dbReference type="PROSITE-ProRule" id="PRU00207"/>
    </source>
</evidence>
<evidence type="ECO:0000259" key="6">
    <source>
        <dbReference type="PROSITE" id="PS50089"/>
    </source>
</evidence>
<dbReference type="STRING" id="1262450.S3CMH8"/>
<dbReference type="InterPro" id="IPR017907">
    <property type="entry name" value="Znf_RING_CS"/>
</dbReference>
<evidence type="ECO:0000313" key="9">
    <source>
        <dbReference type="Proteomes" id="UP000016923"/>
    </source>
</evidence>
<protein>
    <submittedName>
        <fullName evidence="8">Traf-like signal protein</fullName>
    </submittedName>
</protein>
<feature type="region of interest" description="Disordered" evidence="5">
    <location>
        <begin position="113"/>
        <end position="132"/>
    </location>
</feature>
<dbReference type="AlphaFoldDB" id="S3CMH8"/>
<dbReference type="SUPFAM" id="SSF49599">
    <property type="entry name" value="TRAF domain-like"/>
    <property type="match status" value="1"/>
</dbReference>
<feature type="domain" description="TRAF-type" evidence="7">
    <location>
        <begin position="364"/>
        <end position="410"/>
    </location>
</feature>
<dbReference type="SUPFAM" id="SSF57850">
    <property type="entry name" value="RING/U-box"/>
    <property type="match status" value="1"/>
</dbReference>
<feature type="compositionally biased region" description="Acidic residues" evidence="5">
    <location>
        <begin position="38"/>
        <end position="48"/>
    </location>
</feature>
<evidence type="ECO:0000259" key="7">
    <source>
        <dbReference type="PROSITE" id="PS50145"/>
    </source>
</evidence>
<organism evidence="8 9">
    <name type="scientific">Ophiostoma piceae (strain UAMH 11346)</name>
    <name type="common">Sap stain fungus</name>
    <dbReference type="NCBI Taxonomy" id="1262450"/>
    <lineage>
        <taxon>Eukaryota</taxon>
        <taxon>Fungi</taxon>
        <taxon>Dikarya</taxon>
        <taxon>Ascomycota</taxon>
        <taxon>Pezizomycotina</taxon>
        <taxon>Sordariomycetes</taxon>
        <taxon>Sordariomycetidae</taxon>
        <taxon>Ophiostomatales</taxon>
        <taxon>Ophiostomataceae</taxon>
        <taxon>Ophiostoma</taxon>
    </lineage>
</organism>
<dbReference type="OMA" id="KELMCEH"/>
<dbReference type="OrthoDB" id="1630758at2759"/>
<feature type="compositionally biased region" description="Basic and acidic residues" evidence="5">
    <location>
        <begin position="714"/>
        <end position="724"/>
    </location>
</feature>
<dbReference type="InterPro" id="IPR001293">
    <property type="entry name" value="Znf_TRAF"/>
</dbReference>
<dbReference type="Pfam" id="PF13923">
    <property type="entry name" value="zf-C3HC4_2"/>
    <property type="match status" value="1"/>
</dbReference>